<dbReference type="EMBL" id="FTNL01000005">
    <property type="protein sequence ID" value="SIQ97786.1"/>
    <property type="molecule type" value="Genomic_DNA"/>
</dbReference>
<dbReference type="Proteomes" id="UP000186808">
    <property type="component" value="Unassembled WGS sequence"/>
</dbReference>
<dbReference type="Gene3D" id="3.40.1790.10">
    <property type="entry name" value="Indigoidine synthase domain"/>
    <property type="match status" value="1"/>
</dbReference>
<reference evidence="7 9" key="1">
    <citation type="submission" date="2017-01" db="EMBL/GenBank/DDBJ databases">
        <authorList>
            <person name="Varghese N."/>
            <person name="Submissions S."/>
        </authorList>
    </citation>
    <scope>NUCLEOTIDE SEQUENCE [LARGE SCALE GENOMIC DNA]</scope>
    <source>
        <strain evidence="7 9">ATCC 33342</strain>
    </source>
</reference>
<dbReference type="EMBL" id="UGGV01000001">
    <property type="protein sequence ID" value="STO25996.1"/>
    <property type="molecule type" value="Genomic_DNA"/>
</dbReference>
<keyword evidence="3 6" id="KW-0464">Manganese</keyword>
<comment type="catalytic activity">
    <reaction evidence="6">
        <text>D-ribose 5-phosphate + uracil = psi-UMP + H2O</text>
        <dbReference type="Rhea" id="RHEA:18337"/>
        <dbReference type="ChEBI" id="CHEBI:15377"/>
        <dbReference type="ChEBI" id="CHEBI:17568"/>
        <dbReference type="ChEBI" id="CHEBI:58380"/>
        <dbReference type="ChEBI" id="CHEBI:78346"/>
        <dbReference type="EC" id="4.2.1.70"/>
    </reaction>
</comment>
<evidence type="ECO:0000256" key="2">
    <source>
        <dbReference type="ARBA" id="ARBA00022801"/>
    </source>
</evidence>
<dbReference type="InterPro" id="IPR007342">
    <property type="entry name" value="PsuG"/>
</dbReference>
<keyword evidence="9" id="KW-1185">Reference proteome</keyword>
<dbReference type="STRING" id="464.Lgor_0701"/>
<evidence type="ECO:0000313" key="7">
    <source>
        <dbReference type="EMBL" id="SIQ97786.1"/>
    </source>
</evidence>
<evidence type="ECO:0000256" key="3">
    <source>
        <dbReference type="ARBA" id="ARBA00023211"/>
    </source>
</evidence>
<evidence type="ECO:0000313" key="9">
    <source>
        <dbReference type="Proteomes" id="UP000186808"/>
    </source>
</evidence>
<dbReference type="GO" id="GO:0046113">
    <property type="term" value="P:nucleobase catabolic process"/>
    <property type="evidence" value="ECO:0007669"/>
    <property type="project" value="UniProtKB-UniRule"/>
</dbReference>
<dbReference type="OrthoDB" id="9805870at2"/>
<proteinExistence type="inferred from homology"/>
<dbReference type="RefSeq" id="WP_058467204.1">
    <property type="nucleotide sequence ID" value="NZ_CAAAIX010000011.1"/>
</dbReference>
<sequence>MKQFFEYSPEVKSALEHKKPILALESTIISHGMPYPDNYETAQAVEQIVREHDVTPATIAVIDGKIKIGLTASELQQFANNTEVLKASRRDLPFMVVNRHSAGTTVAATLFCAAKAGIKLFATGGIGGVHRGDAQDISADLIEISRTPIAVICAGAKAILDLPRTLEFLEMMSVPVIGYRTQVLPAFYTDSTHYPLSTWVEDVPNLAHILTAHWDIGMSSGVLITNPIPAEFNIPHEVIEPVIMNAIQKAEQNNISGKALTPFLLAEVAQLTQGKSLLANIALIKNNACLGAELARIIYSGRNVE</sequence>
<comment type="similarity">
    <text evidence="6">Belongs to the pseudouridine-5'-phosphate glycosidase family.</text>
</comment>
<protein>
    <recommendedName>
        <fullName evidence="6">Pseudouridine-5'-phosphate glycosidase</fullName>
        <shortName evidence="6">PsiMP glycosidase</shortName>
        <ecNumber evidence="6">4.2.1.70</ecNumber>
    </recommendedName>
</protein>
<dbReference type="Proteomes" id="UP000254374">
    <property type="component" value="Unassembled WGS sequence"/>
</dbReference>
<dbReference type="SUPFAM" id="SSF110581">
    <property type="entry name" value="Indigoidine synthase A-like"/>
    <property type="match status" value="1"/>
</dbReference>
<keyword evidence="5 6" id="KW-0326">Glycosidase</keyword>
<dbReference type="PANTHER" id="PTHR42909:SF1">
    <property type="entry name" value="CARBOHYDRATE KINASE PFKB DOMAIN-CONTAINING PROTEIN"/>
    <property type="match status" value="1"/>
</dbReference>
<evidence type="ECO:0000256" key="1">
    <source>
        <dbReference type="ARBA" id="ARBA00022723"/>
    </source>
</evidence>
<evidence type="ECO:0000313" key="10">
    <source>
        <dbReference type="Proteomes" id="UP000254374"/>
    </source>
</evidence>
<dbReference type="GO" id="GO:0046872">
    <property type="term" value="F:metal ion binding"/>
    <property type="evidence" value="ECO:0007669"/>
    <property type="project" value="UniProtKB-KW"/>
</dbReference>
<keyword evidence="1 6" id="KW-0479">Metal-binding</keyword>
<organism evidence="8 10">
    <name type="scientific">Fluoribacter gormanii</name>
    <dbReference type="NCBI Taxonomy" id="464"/>
    <lineage>
        <taxon>Bacteria</taxon>
        <taxon>Pseudomonadati</taxon>
        <taxon>Pseudomonadota</taxon>
        <taxon>Gammaproteobacteria</taxon>
        <taxon>Legionellales</taxon>
        <taxon>Legionellaceae</taxon>
        <taxon>Fluoribacter</taxon>
    </lineage>
</organism>
<accession>A0A377GMF8</accession>
<comment type="cofactor">
    <cofactor evidence="6">
        <name>Mn(2+)</name>
        <dbReference type="ChEBI" id="CHEBI:29035"/>
    </cofactor>
    <text evidence="6">Binds 1 Mn(2+) ion per subunit.</text>
</comment>
<dbReference type="GO" id="GO:0005737">
    <property type="term" value="C:cytoplasm"/>
    <property type="evidence" value="ECO:0007669"/>
    <property type="project" value="TreeGrafter"/>
</dbReference>
<evidence type="ECO:0000256" key="5">
    <source>
        <dbReference type="ARBA" id="ARBA00023295"/>
    </source>
</evidence>
<name>A0A377GMF8_9GAMM</name>
<evidence type="ECO:0000256" key="6">
    <source>
        <dbReference type="HAMAP-Rule" id="MF_01876"/>
    </source>
</evidence>
<dbReference type="GO" id="GO:0016798">
    <property type="term" value="F:hydrolase activity, acting on glycosyl bonds"/>
    <property type="evidence" value="ECO:0007669"/>
    <property type="project" value="UniProtKB-KW"/>
</dbReference>
<dbReference type="GO" id="GO:0004730">
    <property type="term" value="F:pseudouridylate synthase activity"/>
    <property type="evidence" value="ECO:0007669"/>
    <property type="project" value="UniProtKB-UniRule"/>
</dbReference>
<comment type="function">
    <text evidence="6">Catalyzes the reversible cleavage of pseudouridine 5'-phosphate (PsiMP) to ribose 5-phosphate and uracil. Functions biologically in the cleavage direction, as part of a pseudouridine degradation pathway.</text>
</comment>
<dbReference type="Pfam" id="PF04227">
    <property type="entry name" value="Indigoidine_A"/>
    <property type="match status" value="1"/>
</dbReference>
<dbReference type="AlphaFoldDB" id="A0A377GMF8"/>
<keyword evidence="4 6" id="KW-0456">Lyase</keyword>
<feature type="active site" description="Proton donor" evidence="6">
    <location>
        <position position="25"/>
    </location>
</feature>
<keyword evidence="2 6" id="KW-0378">Hydrolase</keyword>
<evidence type="ECO:0000313" key="8">
    <source>
        <dbReference type="EMBL" id="STO25996.1"/>
    </source>
</evidence>
<feature type="binding site" evidence="6">
    <location>
        <position position="136"/>
    </location>
    <ligand>
        <name>Mn(2+)</name>
        <dbReference type="ChEBI" id="CHEBI:29035"/>
    </ligand>
</feature>
<feature type="binding site" evidence="6">
    <location>
        <begin position="138"/>
        <end position="140"/>
    </location>
    <ligand>
        <name>substrate</name>
    </ligand>
</feature>
<feature type="active site" description="Nucleophile" evidence="6">
    <location>
        <position position="157"/>
    </location>
</feature>
<feature type="binding site" evidence="6">
    <location>
        <position position="86"/>
    </location>
    <ligand>
        <name>substrate</name>
    </ligand>
</feature>
<evidence type="ECO:0000256" key="4">
    <source>
        <dbReference type="ARBA" id="ARBA00023239"/>
    </source>
</evidence>
<dbReference type="InterPro" id="IPR022830">
    <property type="entry name" value="Indigdn_synthA-like"/>
</dbReference>
<gene>
    <name evidence="6 8" type="primary">psuG</name>
    <name evidence="8" type="ORF">NCTC11401_02847</name>
    <name evidence="7" type="ORF">SAMN05421777_10523</name>
</gene>
<dbReference type="HAMAP" id="MF_01876">
    <property type="entry name" value="PsiMP_glycosidase"/>
    <property type="match status" value="1"/>
</dbReference>
<comment type="subunit">
    <text evidence="6">Homotrimer.</text>
</comment>
<dbReference type="PANTHER" id="PTHR42909">
    <property type="entry name" value="ZGC:136858"/>
    <property type="match status" value="1"/>
</dbReference>
<feature type="binding site" evidence="6">
    <location>
        <position position="106"/>
    </location>
    <ligand>
        <name>substrate</name>
    </ligand>
</feature>
<dbReference type="EC" id="4.2.1.70" evidence="6"/>
<reference evidence="8 10" key="2">
    <citation type="submission" date="2018-06" db="EMBL/GenBank/DDBJ databases">
        <authorList>
            <consortium name="Pathogen Informatics"/>
            <person name="Doyle S."/>
        </authorList>
    </citation>
    <scope>NUCLEOTIDE SEQUENCE [LARGE SCALE GENOMIC DNA]</scope>
    <source>
        <strain evidence="8 10">NCTC11401</strain>
    </source>
</reference>